<proteinExistence type="predicted"/>
<feature type="compositionally biased region" description="Polar residues" evidence="1">
    <location>
        <begin position="41"/>
        <end position="61"/>
    </location>
</feature>
<feature type="region of interest" description="Disordered" evidence="1">
    <location>
        <begin position="18"/>
        <end position="62"/>
    </location>
</feature>
<dbReference type="AlphaFoldDB" id="A0A1L0DSC5"/>
<sequence length="175" mass="19676">MTWMPRINLLRLDSRRSSFRTPSSTCNHSRDCSDAEDEKSSYSGLSRPTSPSNFSLSSGGNPTRLHGGNVSTYYGVFSANSLVENLPFADAVDPRFYRGIRTAALTDDDFEVAQRQQTSNLARIGQLQNSLENPNLSSNVRRVLEAALHQFERTEQLDKELLPPYTEDVRPPYTE</sequence>
<organism evidence="2 3">
    <name type="scientific">Sungouiella intermedia</name>
    <dbReference type="NCBI Taxonomy" id="45354"/>
    <lineage>
        <taxon>Eukaryota</taxon>
        <taxon>Fungi</taxon>
        <taxon>Dikarya</taxon>
        <taxon>Ascomycota</taxon>
        <taxon>Saccharomycotina</taxon>
        <taxon>Pichiomycetes</taxon>
        <taxon>Metschnikowiaceae</taxon>
        <taxon>Sungouiella</taxon>
    </lineage>
</organism>
<reference evidence="2 3" key="1">
    <citation type="submission" date="2016-10" db="EMBL/GenBank/DDBJ databases">
        <authorList>
            <person name="de Groot N.N."/>
        </authorList>
    </citation>
    <scope>NUCLEOTIDE SEQUENCE [LARGE SCALE GENOMIC DNA]</scope>
    <source>
        <strain evidence="2 3">PYCC 4715</strain>
    </source>
</reference>
<evidence type="ECO:0000256" key="1">
    <source>
        <dbReference type="SAM" id="MobiDB-lite"/>
    </source>
</evidence>
<evidence type="ECO:0000313" key="3">
    <source>
        <dbReference type="Proteomes" id="UP000182259"/>
    </source>
</evidence>
<protein>
    <submittedName>
        <fullName evidence="2">CIC11C00000000733</fullName>
    </submittedName>
</protein>
<dbReference type="EMBL" id="LT635767">
    <property type="protein sequence ID" value="SGZ55270.1"/>
    <property type="molecule type" value="Genomic_DNA"/>
</dbReference>
<name>A0A1L0DSC5_9ASCO</name>
<gene>
    <name evidence="2" type="ORF">SAMEA4029009_CIC11G00000000733</name>
</gene>
<dbReference type="Proteomes" id="UP000182259">
    <property type="component" value="Chromosome IV"/>
</dbReference>
<evidence type="ECO:0000313" key="2">
    <source>
        <dbReference type="EMBL" id="SGZ55270.1"/>
    </source>
</evidence>
<accession>A0A1L0DSC5</accession>